<gene>
    <name evidence="2" type="ORF">E6W39_24615</name>
</gene>
<keyword evidence="3" id="KW-1185">Reference proteome</keyword>
<comment type="caution">
    <text evidence="2">The sequence shown here is derived from an EMBL/GenBank/DDBJ whole genome shotgun (WGS) entry which is preliminary data.</text>
</comment>
<dbReference type="SUPFAM" id="SSF51735">
    <property type="entry name" value="NAD(P)-binding Rossmann-fold domains"/>
    <property type="match status" value="1"/>
</dbReference>
<evidence type="ECO:0000256" key="1">
    <source>
        <dbReference type="SAM" id="MobiDB-lite"/>
    </source>
</evidence>
<protein>
    <submittedName>
        <fullName evidence="2">NAD-dependent epimerase</fullName>
    </submittedName>
</protein>
<dbReference type="Proteomes" id="UP000319103">
    <property type="component" value="Unassembled WGS sequence"/>
</dbReference>
<dbReference type="Gene3D" id="3.40.50.720">
    <property type="entry name" value="NAD(P)-binding Rossmann-like Domain"/>
    <property type="match status" value="1"/>
</dbReference>
<feature type="region of interest" description="Disordered" evidence="1">
    <location>
        <begin position="318"/>
        <end position="346"/>
    </location>
</feature>
<evidence type="ECO:0000313" key="2">
    <source>
        <dbReference type="EMBL" id="TQF04827.1"/>
    </source>
</evidence>
<dbReference type="InterPro" id="IPR036291">
    <property type="entry name" value="NAD(P)-bd_dom_sf"/>
</dbReference>
<accession>A0A540W7A3</accession>
<proteinExistence type="predicted"/>
<evidence type="ECO:0000313" key="3">
    <source>
        <dbReference type="Proteomes" id="UP000319103"/>
    </source>
</evidence>
<dbReference type="OrthoDB" id="7941246at2"/>
<dbReference type="RefSeq" id="WP_141635382.1">
    <property type="nucleotide sequence ID" value="NZ_VIGB01000003.1"/>
</dbReference>
<dbReference type="AlphaFoldDB" id="A0A540W7A3"/>
<organism evidence="2 3">
    <name type="scientific">Kitasatospora acidiphila</name>
    <dbReference type="NCBI Taxonomy" id="2567942"/>
    <lineage>
        <taxon>Bacteria</taxon>
        <taxon>Bacillati</taxon>
        <taxon>Actinomycetota</taxon>
        <taxon>Actinomycetes</taxon>
        <taxon>Kitasatosporales</taxon>
        <taxon>Streptomycetaceae</taxon>
        <taxon>Kitasatospora</taxon>
    </lineage>
</organism>
<name>A0A540W7A3_9ACTN</name>
<reference evidence="2 3" key="1">
    <citation type="submission" date="2019-06" db="EMBL/GenBank/DDBJ databases">
        <title>Description of Kitasatospora acidophila sp. nov. isolated from pine grove soil, and reclassification of Streptomyces novaecaesareae to Kitasatospora novaeceasareae comb. nov.</title>
        <authorList>
            <person name="Kim M.J."/>
        </authorList>
    </citation>
    <scope>NUCLEOTIDE SEQUENCE [LARGE SCALE GENOMIC DNA]</scope>
    <source>
        <strain evidence="2 3">MMS16-CNU292</strain>
    </source>
</reference>
<dbReference type="EMBL" id="VIGB01000003">
    <property type="protein sequence ID" value="TQF04827.1"/>
    <property type="molecule type" value="Genomic_DNA"/>
</dbReference>
<sequence length="346" mass="37105">MRILILGGSVFLGRAFAVEALARGHQVTTFNRGRSGPDLPGVEAVRGDRAVAADLAALVTGRSRWDLVIDTSGQQPHTVRRSAALLKDHADRYLFVSSVHAFADWPARAVDEDSPLHECSADFPGFAWDGPPVPDLPFSTGLKAGCERAVLAEFGAERSLLLNCGLLVGPHENVGRLPWWLERIARGGRVLAPGRPDLPIQLIDAADFADFGLGLAERGQRGSFITTALPGSSSYGQMLAACVEVTGSGAELVWVPDRELAAADIEEWSELPLWAAEQGDAAGIWRADSGKAVAAGLRCRPIEETVAATWAWLQERGPRQTPYTQGSEPIGIDPEKEQRILAAHQG</sequence>